<dbReference type="EMBL" id="AWUE01011122">
    <property type="protein sequence ID" value="OMP10956.1"/>
    <property type="molecule type" value="Genomic_DNA"/>
</dbReference>
<name>A0A1R3KV71_9ROSI</name>
<evidence type="ECO:0000313" key="3">
    <source>
        <dbReference type="Proteomes" id="UP000187203"/>
    </source>
</evidence>
<dbReference type="InterPro" id="IPR002156">
    <property type="entry name" value="RNaseH_domain"/>
</dbReference>
<reference evidence="3" key="1">
    <citation type="submission" date="2013-09" db="EMBL/GenBank/DDBJ databases">
        <title>Corchorus olitorius genome sequencing.</title>
        <authorList>
            <person name="Alam M."/>
            <person name="Haque M.S."/>
            <person name="Islam M.S."/>
            <person name="Emdad E.M."/>
            <person name="Islam M.M."/>
            <person name="Ahmed B."/>
            <person name="Halim A."/>
            <person name="Hossen Q.M.M."/>
            <person name="Hossain M.Z."/>
            <person name="Ahmed R."/>
            <person name="Khan M.M."/>
            <person name="Islam R."/>
            <person name="Rashid M.M."/>
            <person name="Khan S.A."/>
            <person name="Rahman M.S."/>
            <person name="Alam M."/>
            <person name="Yahiya A.S."/>
            <person name="Khan M.S."/>
            <person name="Azam M.S."/>
            <person name="Haque T."/>
            <person name="Lashkar M.Z.H."/>
            <person name="Akhand A.I."/>
            <person name="Morshed G."/>
            <person name="Roy S."/>
            <person name="Uddin K.S."/>
            <person name="Rabeya T."/>
            <person name="Hossain A.S."/>
            <person name="Chowdhury A."/>
            <person name="Snigdha A.R."/>
            <person name="Mortoza M.S."/>
            <person name="Matin S.A."/>
            <person name="Hoque S.M.E."/>
            <person name="Islam M.K."/>
            <person name="Roy D.K."/>
            <person name="Haider R."/>
            <person name="Moosa M.M."/>
            <person name="Elias S.M."/>
            <person name="Hasan A.M."/>
            <person name="Jahan S."/>
            <person name="Shafiuddin M."/>
            <person name="Mahmood N."/>
            <person name="Shommy N.S."/>
        </authorList>
    </citation>
    <scope>NUCLEOTIDE SEQUENCE [LARGE SCALE GENOMIC DNA]</scope>
    <source>
        <strain evidence="3">cv. O-4</strain>
    </source>
</reference>
<dbReference type="Proteomes" id="UP000187203">
    <property type="component" value="Unassembled WGS sequence"/>
</dbReference>
<dbReference type="GO" id="GO:0004523">
    <property type="term" value="F:RNA-DNA hybrid ribonuclease activity"/>
    <property type="evidence" value="ECO:0007669"/>
    <property type="project" value="InterPro"/>
</dbReference>
<dbReference type="AlphaFoldDB" id="A0A1R3KV71"/>
<dbReference type="InterPro" id="IPR036397">
    <property type="entry name" value="RNaseH_sf"/>
</dbReference>
<organism evidence="2 3">
    <name type="scientific">Corchorus olitorius</name>
    <dbReference type="NCBI Taxonomy" id="93759"/>
    <lineage>
        <taxon>Eukaryota</taxon>
        <taxon>Viridiplantae</taxon>
        <taxon>Streptophyta</taxon>
        <taxon>Embryophyta</taxon>
        <taxon>Tracheophyta</taxon>
        <taxon>Spermatophyta</taxon>
        <taxon>Magnoliopsida</taxon>
        <taxon>eudicotyledons</taxon>
        <taxon>Gunneridae</taxon>
        <taxon>Pentapetalae</taxon>
        <taxon>rosids</taxon>
        <taxon>malvids</taxon>
        <taxon>Malvales</taxon>
        <taxon>Malvaceae</taxon>
        <taxon>Grewioideae</taxon>
        <taxon>Apeibeae</taxon>
        <taxon>Corchorus</taxon>
    </lineage>
</organism>
<gene>
    <name evidence="2" type="ORF">COLO4_04133</name>
</gene>
<dbReference type="Pfam" id="PF13456">
    <property type="entry name" value="RVT_3"/>
    <property type="match status" value="1"/>
</dbReference>
<dbReference type="Gene3D" id="3.30.420.10">
    <property type="entry name" value="Ribonuclease H-like superfamily/Ribonuclease H"/>
    <property type="match status" value="1"/>
</dbReference>
<feature type="domain" description="RNase H type-1" evidence="1">
    <location>
        <begin position="121"/>
        <end position="243"/>
    </location>
</feature>
<sequence>MAPKLSRFFSSSSITPKLSQEVVAKFQTLLKNVRPELFDAYRRRTNPQFQSTLSAGKFCQWLSMYGEENHQFIFDVIRFKGIRVNEADWSTCASQDLPTLYAYESIAGYCTLHTKVAKCKDKTTGGLEIRNEGGKLTAYISVLVCKRWETHQAHLMGILKGLEWSFRYLEKANVEKRLIVRNDLKTIIDTLITLNTPQENLDKINNKHTQIIYRKISDVIKKFEDVKFVLVPSRMNQIADLLAGNYMKPKRKDGSIEYSEEFILDLENIAEKERDGTFKCFPKDLPKGFVEKYDPSKFPTGLRSFFGH</sequence>
<accession>A0A1R3KV71</accession>
<evidence type="ECO:0000259" key="1">
    <source>
        <dbReference type="Pfam" id="PF13456"/>
    </source>
</evidence>
<comment type="caution">
    <text evidence="2">The sequence shown here is derived from an EMBL/GenBank/DDBJ whole genome shotgun (WGS) entry which is preliminary data.</text>
</comment>
<dbReference type="OrthoDB" id="10281723at2759"/>
<keyword evidence="3" id="KW-1185">Reference proteome</keyword>
<dbReference type="GO" id="GO:0003676">
    <property type="term" value="F:nucleic acid binding"/>
    <property type="evidence" value="ECO:0007669"/>
    <property type="project" value="InterPro"/>
</dbReference>
<protein>
    <recommendedName>
        <fullName evidence="1">RNase H type-1 domain-containing protein</fullName>
    </recommendedName>
</protein>
<proteinExistence type="predicted"/>
<evidence type="ECO:0000313" key="2">
    <source>
        <dbReference type="EMBL" id="OMP10956.1"/>
    </source>
</evidence>